<dbReference type="WBParaSite" id="ECPE_0001186001-mRNA-1">
    <property type="protein sequence ID" value="ECPE_0001186001-mRNA-1"/>
    <property type="gene ID" value="ECPE_0001186001"/>
</dbReference>
<dbReference type="OrthoDB" id="8068875at2759"/>
<keyword evidence="2" id="KW-1185">Reference proteome</keyword>
<name>A0A183AXZ0_9TREM</name>
<evidence type="ECO:0000313" key="3">
    <source>
        <dbReference type="WBParaSite" id="ECPE_0001186001-mRNA-1"/>
    </source>
</evidence>
<dbReference type="AlphaFoldDB" id="A0A183AXZ0"/>
<proteinExistence type="predicted"/>
<protein>
    <submittedName>
        <fullName evidence="3">UDENN domain-containing protein</fullName>
    </submittedName>
</protein>
<dbReference type="Proteomes" id="UP000272942">
    <property type="component" value="Unassembled WGS sequence"/>
</dbReference>
<dbReference type="EMBL" id="UZAN01051597">
    <property type="protein sequence ID" value="VDP89004.1"/>
    <property type="molecule type" value="Genomic_DNA"/>
</dbReference>
<reference evidence="1 2" key="2">
    <citation type="submission" date="2018-11" db="EMBL/GenBank/DDBJ databases">
        <authorList>
            <consortium name="Pathogen Informatics"/>
        </authorList>
    </citation>
    <scope>NUCLEOTIDE SEQUENCE [LARGE SCALE GENOMIC DNA]</scope>
    <source>
        <strain evidence="1 2">Egypt</strain>
    </source>
</reference>
<organism evidence="3">
    <name type="scientific">Echinostoma caproni</name>
    <dbReference type="NCBI Taxonomy" id="27848"/>
    <lineage>
        <taxon>Eukaryota</taxon>
        <taxon>Metazoa</taxon>
        <taxon>Spiralia</taxon>
        <taxon>Lophotrochozoa</taxon>
        <taxon>Platyhelminthes</taxon>
        <taxon>Trematoda</taxon>
        <taxon>Digenea</taxon>
        <taxon>Plagiorchiida</taxon>
        <taxon>Echinostomata</taxon>
        <taxon>Echinostomatoidea</taxon>
        <taxon>Echinostomatidae</taxon>
        <taxon>Echinostoma</taxon>
    </lineage>
</organism>
<accession>A0A183AXZ0</accession>
<gene>
    <name evidence="1" type="ORF">ECPE_LOCUS11825</name>
</gene>
<evidence type="ECO:0000313" key="2">
    <source>
        <dbReference type="Proteomes" id="UP000272942"/>
    </source>
</evidence>
<evidence type="ECO:0000313" key="1">
    <source>
        <dbReference type="EMBL" id="VDP89004.1"/>
    </source>
</evidence>
<reference evidence="3" key="1">
    <citation type="submission" date="2016-06" db="UniProtKB">
        <authorList>
            <consortium name="WormBaseParasite"/>
        </authorList>
    </citation>
    <scope>IDENTIFICATION</scope>
</reference>
<sequence length="160" mass="18219">MEAKMTDLISQASPVSQIRKPGKRQKCSAHTVTSWPWTPLVYFEFAQKYMLLFASQILAVPGFVLHVNSMMNEVYDSVLRERLCTKTVLILYECPNELDSLVASLDGSYVLCFIANLIQLSLLEGEILAVHCSQFCRDKVSMYLYHPPLSFGSEPSKWKF</sequence>